<gene>
    <name evidence="4" type="ORF">DNU06_13010</name>
</gene>
<dbReference type="EMBL" id="QKSB01000008">
    <property type="protein sequence ID" value="PZE16462.1"/>
    <property type="molecule type" value="Genomic_DNA"/>
</dbReference>
<sequence>MKNILTSLFLFVNFFLFSQINDPFSDGDFSANPIWTGQDSSFIVNANNELQLFSFPATDTAYLSTNSTLIDDAEWFFKVRLDFGTSSANLARVYLVSDQADLRGALNGYFVLIGSSDDEVSLYRQDGLSTTKIIDGTDGFVGQSTVDVNVKASRLTNGDWTLSADNTGGSSFTNMGSVNDITHNNTNHFGFFCKYTSTRSEKFFFDDVFVSNLVTVDTVKPQLSSVEVMSDQILRVWFTENVSVTTAENTSNYSADNGLGQPSTATILASNHQAVDLTFGTAFQNQVDNVLTVENVADDSSNVMLLSTIHFLYSQPFSTAFKDVIITEFMADPSPVVGLPEEEYIEIYNNSNGVIDLNGWTIADGSGSSTLSSYVIYPDSYVLLCASGSSASYGIFNVLEGSWPSLNNTGDQIILKNELGDVVDSLLYTKAWYQDEDKEEGGWSLELKNINGLCDDASNWSAAIAQSGGTPGYENSIFTTENNTEKPTVSQVYLAADSSLYIHLSKSVSGGDIVVKPNIPFTQNTQGAWLVLDFNALVIKQTYQVTLSGFMDCWGNEMDAYSYTFQLPEQAEKGDVLINEILFNPITGGDDYLELVNVSDKTIALNELSIANIEDEIVGNIKALSNFGILWHPGQYLVFTPDSNSVITAFPNYAPGCFIPLSLPTYGNDSGTIVLLGEDNMVLDQFSYQEEMQFVLIDDQNGKALERLSFDLPTQSMDNWHTASELENWGTPGYKNSQNLQAIAKGQVTLTQAIFSPNNDGYQDFLEISYEITQVDALMDVVIYNSVGQQIKELKDNFYAGKSGVIIWDGIDDNGQKANVGSYIVAVRIFDLAGNVKQYKLVGVLATQL</sequence>
<proteinExistence type="predicted"/>
<dbReference type="Gene3D" id="2.60.40.4070">
    <property type="match status" value="1"/>
</dbReference>
<dbReference type="InterPro" id="IPR036415">
    <property type="entry name" value="Lamin_tail_dom_sf"/>
</dbReference>
<dbReference type="Pfam" id="PF13585">
    <property type="entry name" value="CHU_C"/>
    <property type="match status" value="1"/>
</dbReference>
<dbReference type="Pfam" id="PF00932">
    <property type="entry name" value="LTD"/>
    <property type="match status" value="1"/>
</dbReference>
<organism evidence="4 5">
    <name type="scientific">Putridiphycobacter roseus</name>
    <dbReference type="NCBI Taxonomy" id="2219161"/>
    <lineage>
        <taxon>Bacteria</taxon>
        <taxon>Pseudomonadati</taxon>
        <taxon>Bacteroidota</taxon>
        <taxon>Flavobacteriia</taxon>
        <taxon>Flavobacteriales</taxon>
        <taxon>Crocinitomicaceae</taxon>
        <taxon>Putridiphycobacter</taxon>
    </lineage>
</organism>
<dbReference type="RefSeq" id="WP_111063909.1">
    <property type="nucleotide sequence ID" value="NZ_JBHUCU010000005.1"/>
</dbReference>
<reference evidence="4 5" key="1">
    <citation type="submission" date="2018-06" db="EMBL/GenBank/DDBJ databases">
        <title>The draft genome sequence of Crocinitomix sp. SM1701.</title>
        <authorList>
            <person name="Zhang X."/>
        </authorList>
    </citation>
    <scope>NUCLEOTIDE SEQUENCE [LARGE SCALE GENOMIC DNA]</scope>
    <source>
        <strain evidence="4 5">SM1701</strain>
    </source>
</reference>
<feature type="domain" description="LTD" evidence="3">
    <location>
        <begin position="317"/>
        <end position="430"/>
    </location>
</feature>
<dbReference type="AlphaFoldDB" id="A0A2W1NLC8"/>
<evidence type="ECO:0000259" key="3">
    <source>
        <dbReference type="PROSITE" id="PS51841"/>
    </source>
</evidence>
<keyword evidence="1 2" id="KW-0732">Signal</keyword>
<dbReference type="PROSITE" id="PS51841">
    <property type="entry name" value="LTD"/>
    <property type="match status" value="1"/>
</dbReference>
<dbReference type="Gene3D" id="2.60.40.1220">
    <property type="match status" value="1"/>
</dbReference>
<evidence type="ECO:0000313" key="5">
    <source>
        <dbReference type="Proteomes" id="UP000249248"/>
    </source>
</evidence>
<evidence type="ECO:0000256" key="1">
    <source>
        <dbReference type="ARBA" id="ARBA00022729"/>
    </source>
</evidence>
<evidence type="ECO:0000313" key="4">
    <source>
        <dbReference type="EMBL" id="PZE16462.1"/>
    </source>
</evidence>
<comment type="caution">
    <text evidence="4">The sequence shown here is derived from an EMBL/GenBank/DDBJ whole genome shotgun (WGS) entry which is preliminary data.</text>
</comment>
<feature type="chain" id="PRO_5016038435" description="LTD domain-containing protein" evidence="2">
    <location>
        <begin position="19"/>
        <end position="849"/>
    </location>
</feature>
<dbReference type="Proteomes" id="UP000249248">
    <property type="component" value="Unassembled WGS sequence"/>
</dbReference>
<keyword evidence="5" id="KW-1185">Reference proteome</keyword>
<accession>A0A2W1NLC8</accession>
<feature type="signal peptide" evidence="2">
    <location>
        <begin position="1"/>
        <end position="18"/>
    </location>
</feature>
<dbReference type="SUPFAM" id="SSF74853">
    <property type="entry name" value="Lamin A/C globular tail domain"/>
    <property type="match status" value="2"/>
</dbReference>
<evidence type="ECO:0000256" key="2">
    <source>
        <dbReference type="SAM" id="SignalP"/>
    </source>
</evidence>
<dbReference type="OrthoDB" id="9758406at2"/>
<dbReference type="InterPro" id="IPR014755">
    <property type="entry name" value="Cu-Rt/internalin_Ig-like"/>
</dbReference>
<name>A0A2W1NLC8_9FLAO</name>
<dbReference type="Gene3D" id="2.60.40.1260">
    <property type="entry name" value="Lamin Tail domain"/>
    <property type="match status" value="1"/>
</dbReference>
<protein>
    <recommendedName>
        <fullName evidence="3">LTD domain-containing protein</fullName>
    </recommendedName>
</protein>
<dbReference type="InterPro" id="IPR001322">
    <property type="entry name" value="Lamin_tail_dom"/>
</dbReference>